<reference evidence="1 2" key="1">
    <citation type="submission" date="2024-06" db="EMBL/GenBank/DDBJ databases">
        <title>The Natural Products Discovery Center: Release of the First 8490 Sequenced Strains for Exploring Actinobacteria Biosynthetic Diversity.</title>
        <authorList>
            <person name="Kalkreuter E."/>
            <person name="Kautsar S.A."/>
            <person name="Yang D."/>
            <person name="Bader C.D."/>
            <person name="Teijaro C.N."/>
            <person name="Fluegel L."/>
            <person name="Davis C.M."/>
            <person name="Simpson J.R."/>
            <person name="Lauterbach L."/>
            <person name="Steele A.D."/>
            <person name="Gui C."/>
            <person name="Meng S."/>
            <person name="Li G."/>
            <person name="Viehrig K."/>
            <person name="Ye F."/>
            <person name="Su P."/>
            <person name="Kiefer A.F."/>
            <person name="Nichols A."/>
            <person name="Cepeda A.J."/>
            <person name="Yan W."/>
            <person name="Fan B."/>
            <person name="Jiang Y."/>
            <person name="Adhikari A."/>
            <person name="Zheng C.-J."/>
            <person name="Schuster L."/>
            <person name="Cowan T.M."/>
            <person name="Smanski M.J."/>
            <person name="Chevrette M.G."/>
            <person name="De Carvalho L.P.S."/>
            <person name="Shen B."/>
        </authorList>
    </citation>
    <scope>NUCLEOTIDE SEQUENCE [LARGE SCALE GENOMIC DNA]</scope>
    <source>
        <strain evidence="1 2">NPDC000634</strain>
    </source>
</reference>
<feature type="non-terminal residue" evidence="1">
    <location>
        <position position="141"/>
    </location>
</feature>
<dbReference type="EMBL" id="JBEPCU010001588">
    <property type="protein sequence ID" value="MER6983957.1"/>
    <property type="molecule type" value="Genomic_DNA"/>
</dbReference>
<evidence type="ECO:0000313" key="1">
    <source>
        <dbReference type="EMBL" id="MER6983957.1"/>
    </source>
</evidence>
<dbReference type="PANTHER" id="PTHR40761:SF1">
    <property type="entry name" value="CONSERVED INTEGRAL MEMBRANE ALANINE VALINE AND LEUCINE RICH PROTEIN-RELATED"/>
    <property type="match status" value="1"/>
</dbReference>
<organism evidence="1 2">
    <name type="scientific">Streptomyces carpinensis</name>
    <dbReference type="NCBI Taxonomy" id="66369"/>
    <lineage>
        <taxon>Bacteria</taxon>
        <taxon>Bacillati</taxon>
        <taxon>Actinomycetota</taxon>
        <taxon>Actinomycetes</taxon>
        <taxon>Kitasatosporales</taxon>
        <taxon>Streptomycetaceae</taxon>
        <taxon>Streptomyces</taxon>
    </lineage>
</organism>
<dbReference type="Proteomes" id="UP001458415">
    <property type="component" value="Unassembled WGS sequence"/>
</dbReference>
<proteinExistence type="predicted"/>
<accession>A0ABV1WIC8</accession>
<comment type="caution">
    <text evidence="1">The sequence shown here is derived from an EMBL/GenBank/DDBJ whole genome shotgun (WGS) entry which is preliminary data.</text>
</comment>
<sequence length="141" mass="14241">MQAAAPAVGSLSLVQPLPATELLFTLAIGGAVFRRRPNRTTWLSFPAPAAGLAPFLAAAAPSAGRTTAEQARRIPVATAVRCLVLALPGASRLVRGAPRAAVPGLASAVLFAATAALQKEMTGRFPQGPAASAAGWTPYAT</sequence>
<name>A0ABV1WIC8_9ACTN</name>
<evidence type="ECO:0000313" key="2">
    <source>
        <dbReference type="Proteomes" id="UP001458415"/>
    </source>
</evidence>
<dbReference type="PANTHER" id="PTHR40761">
    <property type="entry name" value="CONSERVED INTEGRAL MEMBRANE ALANINE VALINE AND LEUCINE RICH PROTEIN-RELATED"/>
    <property type="match status" value="1"/>
</dbReference>
<gene>
    <name evidence="1" type="ORF">ABT317_45170</name>
</gene>
<keyword evidence="2" id="KW-1185">Reference proteome</keyword>
<protein>
    <submittedName>
        <fullName evidence="1">Uncharacterized protein</fullName>
    </submittedName>
</protein>